<feature type="region of interest" description="Disordered" evidence="1">
    <location>
        <begin position="1"/>
        <end position="49"/>
    </location>
</feature>
<accession>A0A0N5CRG7</accession>
<protein>
    <submittedName>
        <fullName evidence="2 4">Uncharacterized protein</fullName>
    </submittedName>
</protein>
<sequence>MDLKTTPRATSQIPRLEGNQNSVGKGNWNQMWPAEPRKNESKEEVTGKRVETTISRQFLPKKKQGVSEAWSKQTLENREDLKQPFPYTPFKSGTLKKATSINTLRGSAFNSHFNQDVSQIYGTQQQSCKLRTVPNVQETMRAHYDANNIYSNFMISALAKSKRELCIYKGLFVVGNQCTSGILHQESKGMWKGAPSGMTAPPSGPYRPASVINAPLLARPSSRANSDLGIGAVLLHKLYDNE</sequence>
<dbReference type="EMBL" id="UYYF01000720">
    <property type="protein sequence ID" value="VDM98971.1"/>
    <property type="molecule type" value="Genomic_DNA"/>
</dbReference>
<organism evidence="4">
    <name type="scientific">Thelazia callipaeda</name>
    <name type="common">Oriental eyeworm</name>
    <name type="synonym">Parasitic nematode</name>
    <dbReference type="NCBI Taxonomy" id="103827"/>
    <lineage>
        <taxon>Eukaryota</taxon>
        <taxon>Metazoa</taxon>
        <taxon>Ecdysozoa</taxon>
        <taxon>Nematoda</taxon>
        <taxon>Chromadorea</taxon>
        <taxon>Rhabditida</taxon>
        <taxon>Spirurina</taxon>
        <taxon>Spiruromorpha</taxon>
        <taxon>Thelazioidea</taxon>
        <taxon>Thelaziidae</taxon>
        <taxon>Thelazia</taxon>
    </lineage>
</organism>
<keyword evidence="3" id="KW-1185">Reference proteome</keyword>
<evidence type="ECO:0000313" key="4">
    <source>
        <dbReference type="WBParaSite" id="TCLT_0000281701-mRNA-1"/>
    </source>
</evidence>
<reference evidence="2 3" key="2">
    <citation type="submission" date="2018-11" db="EMBL/GenBank/DDBJ databases">
        <authorList>
            <consortium name="Pathogen Informatics"/>
        </authorList>
    </citation>
    <scope>NUCLEOTIDE SEQUENCE [LARGE SCALE GENOMIC DNA]</scope>
</reference>
<reference evidence="4" key="1">
    <citation type="submission" date="2017-02" db="UniProtKB">
        <authorList>
            <consortium name="WormBaseParasite"/>
        </authorList>
    </citation>
    <scope>IDENTIFICATION</scope>
</reference>
<dbReference type="AlphaFoldDB" id="A0A0N5CRG7"/>
<feature type="compositionally biased region" description="Polar residues" evidence="1">
    <location>
        <begin position="7"/>
        <end position="30"/>
    </location>
</feature>
<dbReference type="OrthoDB" id="5788007at2759"/>
<evidence type="ECO:0000313" key="2">
    <source>
        <dbReference type="EMBL" id="VDM98971.1"/>
    </source>
</evidence>
<dbReference type="Proteomes" id="UP000276776">
    <property type="component" value="Unassembled WGS sequence"/>
</dbReference>
<dbReference type="WBParaSite" id="TCLT_0000281701-mRNA-1">
    <property type="protein sequence ID" value="TCLT_0000281701-mRNA-1"/>
    <property type="gene ID" value="TCLT_0000281701"/>
</dbReference>
<evidence type="ECO:0000313" key="3">
    <source>
        <dbReference type="Proteomes" id="UP000276776"/>
    </source>
</evidence>
<feature type="compositionally biased region" description="Basic and acidic residues" evidence="1">
    <location>
        <begin position="35"/>
        <end position="49"/>
    </location>
</feature>
<gene>
    <name evidence="2" type="ORF">TCLT_LOCUS2818</name>
</gene>
<proteinExistence type="predicted"/>
<evidence type="ECO:0000256" key="1">
    <source>
        <dbReference type="SAM" id="MobiDB-lite"/>
    </source>
</evidence>
<name>A0A0N5CRG7_THECL</name>